<comment type="caution">
    <text evidence="5">The sequence shown here is derived from an EMBL/GenBank/DDBJ whole genome shotgun (WGS) entry which is preliminary data.</text>
</comment>
<evidence type="ECO:0000256" key="2">
    <source>
        <dbReference type="ARBA" id="ARBA00022741"/>
    </source>
</evidence>
<dbReference type="GO" id="GO:0016887">
    <property type="term" value="F:ATP hydrolysis activity"/>
    <property type="evidence" value="ECO:0007669"/>
    <property type="project" value="InterPro"/>
</dbReference>
<dbReference type="InterPro" id="IPR051782">
    <property type="entry name" value="ABC_Transporter_VariousFunc"/>
</dbReference>
<dbReference type="PANTHER" id="PTHR42939:SF3">
    <property type="entry name" value="ABC TRANSPORTER ATP-BINDING COMPONENT"/>
    <property type="match status" value="1"/>
</dbReference>
<evidence type="ECO:0000259" key="4">
    <source>
        <dbReference type="PROSITE" id="PS50893"/>
    </source>
</evidence>
<evidence type="ECO:0000256" key="1">
    <source>
        <dbReference type="ARBA" id="ARBA00022448"/>
    </source>
</evidence>
<dbReference type="InterPro" id="IPR027417">
    <property type="entry name" value="P-loop_NTPase"/>
</dbReference>
<feature type="domain" description="ABC transporter" evidence="4">
    <location>
        <begin position="5"/>
        <end position="230"/>
    </location>
</feature>
<gene>
    <name evidence="5" type="ORF">E4K67_05730</name>
</gene>
<accession>A0A4Z0R822</accession>
<dbReference type="SMART" id="SM00382">
    <property type="entry name" value="AAA"/>
    <property type="match status" value="1"/>
</dbReference>
<protein>
    <submittedName>
        <fullName evidence="5">ABC transporter ATP-binding protein</fullName>
    </submittedName>
</protein>
<dbReference type="Pfam" id="PF00005">
    <property type="entry name" value="ABC_tran"/>
    <property type="match status" value="1"/>
</dbReference>
<dbReference type="PANTHER" id="PTHR42939">
    <property type="entry name" value="ABC TRANSPORTER ATP-BINDING PROTEIN ALBC-RELATED"/>
    <property type="match status" value="1"/>
</dbReference>
<evidence type="ECO:0000313" key="6">
    <source>
        <dbReference type="Proteomes" id="UP000298460"/>
    </source>
</evidence>
<evidence type="ECO:0000313" key="5">
    <source>
        <dbReference type="EMBL" id="TGE38968.1"/>
    </source>
</evidence>
<dbReference type="InterPro" id="IPR003439">
    <property type="entry name" value="ABC_transporter-like_ATP-bd"/>
</dbReference>
<dbReference type="CDD" id="cd03230">
    <property type="entry name" value="ABC_DR_subfamily_A"/>
    <property type="match status" value="1"/>
</dbReference>
<dbReference type="EMBL" id="SPQQ01000002">
    <property type="protein sequence ID" value="TGE38968.1"/>
    <property type="molecule type" value="Genomic_DNA"/>
</dbReference>
<reference evidence="5 6" key="1">
    <citation type="submission" date="2019-03" db="EMBL/GenBank/DDBJ databases">
        <title>Draft Genome Sequence of Desulfosporosinus fructosivorans Strain 63.6F, Isolated from Marine Sediment in the Baltic Sea.</title>
        <authorList>
            <person name="Hausmann B."/>
            <person name="Vandieken V."/>
            <person name="Pjevac P."/>
            <person name="Schreck K."/>
            <person name="Herbold C.W."/>
            <person name="Loy A."/>
        </authorList>
    </citation>
    <scope>NUCLEOTIDE SEQUENCE [LARGE SCALE GENOMIC DNA]</scope>
    <source>
        <strain evidence="5 6">63.6F</strain>
    </source>
</reference>
<dbReference type="GO" id="GO:0005524">
    <property type="term" value="F:ATP binding"/>
    <property type="evidence" value="ECO:0007669"/>
    <property type="project" value="UniProtKB-KW"/>
</dbReference>
<dbReference type="SUPFAM" id="SSF52540">
    <property type="entry name" value="P-loop containing nucleoside triphosphate hydrolases"/>
    <property type="match status" value="1"/>
</dbReference>
<keyword evidence="3 5" id="KW-0067">ATP-binding</keyword>
<dbReference type="InterPro" id="IPR003593">
    <property type="entry name" value="AAA+_ATPase"/>
</dbReference>
<dbReference type="AlphaFoldDB" id="A0A4Z0R822"/>
<keyword evidence="2" id="KW-0547">Nucleotide-binding</keyword>
<proteinExistence type="predicted"/>
<name>A0A4Z0R822_9FIRM</name>
<dbReference type="OrthoDB" id="9804819at2"/>
<keyword evidence="1" id="KW-0813">Transport</keyword>
<organism evidence="5 6">
    <name type="scientific">Desulfosporosinus fructosivorans</name>
    <dbReference type="NCBI Taxonomy" id="2018669"/>
    <lineage>
        <taxon>Bacteria</taxon>
        <taxon>Bacillati</taxon>
        <taxon>Bacillota</taxon>
        <taxon>Clostridia</taxon>
        <taxon>Eubacteriales</taxon>
        <taxon>Desulfitobacteriaceae</taxon>
        <taxon>Desulfosporosinus</taxon>
    </lineage>
</organism>
<sequence length="292" mass="33073">MDTVLEIHNLCKSYHDFSLQNINMSLEKGTLTGFVGPNGAGKTTTIKSILNIIKPDDGKITVMGMDSIINDLEIKSLLGIVLDDGHFYEDMTLKKMKSLIAPMYPTWNDRAYQTYIKKFELPENKKIKDLSRGMRMKYALVFALSHDAELFILDEPTSGLDPLVRNELIEILKDIVFEDNKTVLMSTHITSDLDKIADYLFFIFDGKIILQGQKDEIKDQHAIVKGDTGALLPDYESYFVGINQSAYGFEGLTDNKAALKKVLPDKTAYEVPSIEDIMLYYIRRHNNGLKLS</sequence>
<dbReference type="RefSeq" id="WP_135545463.1">
    <property type="nucleotide sequence ID" value="NZ_SPQQ01000002.1"/>
</dbReference>
<dbReference type="Proteomes" id="UP000298460">
    <property type="component" value="Unassembled WGS sequence"/>
</dbReference>
<keyword evidence="6" id="KW-1185">Reference proteome</keyword>
<dbReference type="Gene3D" id="3.40.50.300">
    <property type="entry name" value="P-loop containing nucleotide triphosphate hydrolases"/>
    <property type="match status" value="1"/>
</dbReference>
<dbReference type="PROSITE" id="PS50893">
    <property type="entry name" value="ABC_TRANSPORTER_2"/>
    <property type="match status" value="1"/>
</dbReference>
<evidence type="ECO:0000256" key="3">
    <source>
        <dbReference type="ARBA" id="ARBA00022840"/>
    </source>
</evidence>